<evidence type="ECO:0000256" key="5">
    <source>
        <dbReference type="ARBA" id="ARBA00023136"/>
    </source>
</evidence>
<feature type="transmembrane region" description="Helical" evidence="6">
    <location>
        <begin position="23"/>
        <end position="45"/>
    </location>
</feature>
<dbReference type="Pfam" id="PF03899">
    <property type="entry name" value="ATP-synt_I"/>
    <property type="match status" value="1"/>
</dbReference>
<feature type="transmembrane region" description="Helical" evidence="6">
    <location>
        <begin position="51"/>
        <end position="73"/>
    </location>
</feature>
<protein>
    <submittedName>
        <fullName evidence="7">ATP synthase subunit I</fullName>
    </submittedName>
</protein>
<dbReference type="InterPro" id="IPR005598">
    <property type="entry name" value="ATP_synth_I"/>
</dbReference>
<reference evidence="7 8" key="1">
    <citation type="submission" date="2023-10" db="EMBL/GenBank/DDBJ databases">
        <title>Two novel species belonging to the OM43/NOR5 clade.</title>
        <authorList>
            <person name="Park M."/>
        </authorList>
    </citation>
    <scope>NUCLEOTIDE SEQUENCE [LARGE SCALE GENOMIC DNA]</scope>
    <source>
        <strain evidence="7 8">IMCC45268</strain>
    </source>
</reference>
<keyword evidence="2" id="KW-1003">Cell membrane</keyword>
<evidence type="ECO:0000256" key="6">
    <source>
        <dbReference type="SAM" id="Phobius"/>
    </source>
</evidence>
<evidence type="ECO:0000256" key="1">
    <source>
        <dbReference type="ARBA" id="ARBA00004651"/>
    </source>
</evidence>
<evidence type="ECO:0000256" key="3">
    <source>
        <dbReference type="ARBA" id="ARBA00022692"/>
    </source>
</evidence>
<keyword evidence="5 6" id="KW-0472">Membrane</keyword>
<gene>
    <name evidence="7" type="ORF">R0137_02500</name>
</gene>
<evidence type="ECO:0000256" key="4">
    <source>
        <dbReference type="ARBA" id="ARBA00022989"/>
    </source>
</evidence>
<evidence type="ECO:0000313" key="7">
    <source>
        <dbReference type="EMBL" id="WOJ97451.1"/>
    </source>
</evidence>
<name>A0ABZ0IDE1_9GAMM</name>
<keyword evidence="8" id="KW-1185">Reference proteome</keyword>
<feature type="transmembrane region" description="Helical" evidence="6">
    <location>
        <begin position="114"/>
        <end position="135"/>
    </location>
</feature>
<evidence type="ECO:0000313" key="8">
    <source>
        <dbReference type="Proteomes" id="UP001626549"/>
    </source>
</evidence>
<organism evidence="7 8">
    <name type="scientific">Congregibacter brevis</name>
    <dbReference type="NCBI Taxonomy" id="3081201"/>
    <lineage>
        <taxon>Bacteria</taxon>
        <taxon>Pseudomonadati</taxon>
        <taxon>Pseudomonadota</taxon>
        <taxon>Gammaproteobacteria</taxon>
        <taxon>Cellvibrionales</taxon>
        <taxon>Halieaceae</taxon>
        <taxon>Congregibacter</taxon>
    </lineage>
</organism>
<dbReference type="RefSeq" id="WP_407328301.1">
    <property type="nucleotide sequence ID" value="NZ_CP136865.1"/>
</dbReference>
<keyword evidence="4 6" id="KW-1133">Transmembrane helix</keyword>
<dbReference type="EMBL" id="CP136865">
    <property type="protein sequence ID" value="WOJ97451.1"/>
    <property type="molecule type" value="Genomic_DNA"/>
</dbReference>
<sequence>MAQERVGEKAVQAAHKTPPRPQYLRTTLIQLMLLFAVAPITYSAAGLASAVSLACGAMCAMVPQAYFAVRLTAAAKRSAHQAARLGLAAEGGKFVLSASMFALVFAVVKPASPGLVFAGFAVFWIVQVVDGIRLLRAR</sequence>
<feature type="transmembrane region" description="Helical" evidence="6">
    <location>
        <begin position="85"/>
        <end position="108"/>
    </location>
</feature>
<proteinExistence type="predicted"/>
<accession>A0ABZ0IDE1</accession>
<dbReference type="Proteomes" id="UP001626549">
    <property type="component" value="Chromosome"/>
</dbReference>
<keyword evidence="3 6" id="KW-0812">Transmembrane</keyword>
<evidence type="ECO:0000256" key="2">
    <source>
        <dbReference type="ARBA" id="ARBA00022475"/>
    </source>
</evidence>
<comment type="subcellular location">
    <subcellularLocation>
        <location evidence="1">Cell membrane</location>
        <topology evidence="1">Multi-pass membrane protein</topology>
    </subcellularLocation>
</comment>